<feature type="compositionally biased region" description="Polar residues" evidence="1">
    <location>
        <begin position="154"/>
        <end position="167"/>
    </location>
</feature>
<dbReference type="KEGG" id="bxe:Bxe_B0072"/>
<dbReference type="InterPro" id="IPR010419">
    <property type="entry name" value="CO_DH_gsu"/>
</dbReference>
<reference evidence="3 4" key="1">
    <citation type="journal article" date="2006" name="Proc. Natl. Acad. Sci. U.S.A.">
        <title>Burkholderia xenovorans LB400 harbors a multi-replicon, 9.73-Mbp genome shaped for versatility.</title>
        <authorList>
            <person name="Chain P.S."/>
            <person name="Denef V.J."/>
            <person name="Konstantinidis K.T."/>
            <person name="Vergez L.M."/>
            <person name="Agullo L."/>
            <person name="Reyes V.L."/>
            <person name="Hauser L."/>
            <person name="Cordova M."/>
            <person name="Gomez L."/>
            <person name="Gonzalez M."/>
            <person name="Land M."/>
            <person name="Lao V."/>
            <person name="Larimer F."/>
            <person name="LiPuma J.J."/>
            <person name="Mahenthiralingam E."/>
            <person name="Malfatti S.A."/>
            <person name="Marx C.J."/>
            <person name="Parnell J.J."/>
            <person name="Ramette A."/>
            <person name="Richardson P."/>
            <person name="Seeger M."/>
            <person name="Smith D."/>
            <person name="Spilker T."/>
            <person name="Sul W.J."/>
            <person name="Tsoi T.V."/>
            <person name="Ulrich L.E."/>
            <person name="Zhulin I.B."/>
            <person name="Tiedje J.M."/>
        </authorList>
    </citation>
    <scope>NUCLEOTIDE SEQUENCE [LARGE SCALE GENOMIC DNA]</scope>
    <source>
        <strain evidence="3 4">LB400</strain>
    </source>
</reference>
<organism evidence="3 4">
    <name type="scientific">Paraburkholderia xenovorans (strain LB400)</name>
    <dbReference type="NCBI Taxonomy" id="266265"/>
    <lineage>
        <taxon>Bacteria</taxon>
        <taxon>Pseudomonadati</taxon>
        <taxon>Pseudomonadota</taxon>
        <taxon>Betaproteobacteria</taxon>
        <taxon>Burkholderiales</taxon>
        <taxon>Burkholderiaceae</taxon>
        <taxon>Paraburkholderia</taxon>
    </lineage>
</organism>
<feature type="transmembrane region" description="Helical" evidence="2">
    <location>
        <begin position="222"/>
        <end position="243"/>
    </location>
</feature>
<dbReference type="Pfam" id="PF06240">
    <property type="entry name" value="COXG"/>
    <property type="match status" value="1"/>
</dbReference>
<dbReference type="AlphaFoldDB" id="Q13J83"/>
<evidence type="ECO:0000256" key="2">
    <source>
        <dbReference type="SAM" id="Phobius"/>
    </source>
</evidence>
<sequence>MKITDHYTLPAIPEVVWVALNDPDVLKECLPGCRALERIDEYHFQSTIQVRVGPASATFRSEVELSDLEPPNRYTIVGQGNAGGAGFAKVVARVGLVAVETGTVLTYDADVEIGGKLMSVGARLIQSASIKNIEAFFGAFQSHVERIAAAGDTSAGNTPVTAVSGSELTEDFADTGAPRPETINGAPRVASLPRAGSEQRTQPLRSVRESASQSASSGTVRWPVWIIAALSGATGVVVGLLAAHVV</sequence>
<evidence type="ECO:0000313" key="3">
    <source>
        <dbReference type="EMBL" id="ABE35856.1"/>
    </source>
</evidence>
<protein>
    <submittedName>
        <fullName evidence="3">Carbon monoxide dehydrogenase subunit G</fullName>
    </submittedName>
</protein>
<evidence type="ECO:0000313" key="4">
    <source>
        <dbReference type="Proteomes" id="UP000001817"/>
    </source>
</evidence>
<name>Q13J83_PARXL</name>
<dbReference type="Proteomes" id="UP000001817">
    <property type="component" value="Chromosome 2"/>
</dbReference>
<keyword evidence="2" id="KW-0472">Membrane</keyword>
<dbReference type="CDD" id="cd05018">
    <property type="entry name" value="CoxG"/>
    <property type="match status" value="1"/>
</dbReference>
<evidence type="ECO:0000256" key="1">
    <source>
        <dbReference type="SAM" id="MobiDB-lite"/>
    </source>
</evidence>
<proteinExistence type="predicted"/>
<dbReference type="OrthoDB" id="9787428at2"/>
<dbReference type="STRING" id="266265.Bxe_B0072"/>
<keyword evidence="2" id="KW-0812">Transmembrane</keyword>
<dbReference type="KEGG" id="bxb:DR64_5429"/>
<keyword evidence="4" id="KW-1185">Reference proteome</keyword>
<dbReference type="RefSeq" id="WP_011493120.1">
    <property type="nucleotide sequence ID" value="NC_007952.1"/>
</dbReference>
<dbReference type="InterPro" id="IPR023393">
    <property type="entry name" value="START-like_dom_sf"/>
</dbReference>
<dbReference type="PANTHER" id="PTHR38588">
    <property type="entry name" value="BLL0334 PROTEIN"/>
    <property type="match status" value="1"/>
</dbReference>
<dbReference type="SUPFAM" id="SSF55961">
    <property type="entry name" value="Bet v1-like"/>
    <property type="match status" value="1"/>
</dbReference>
<accession>Q13J83</accession>
<dbReference type="eggNOG" id="COG3427">
    <property type="taxonomic scope" value="Bacteria"/>
</dbReference>
<dbReference type="Gene3D" id="3.30.530.20">
    <property type="match status" value="1"/>
</dbReference>
<dbReference type="EMBL" id="CP000271">
    <property type="protein sequence ID" value="ABE35856.1"/>
    <property type="molecule type" value="Genomic_DNA"/>
</dbReference>
<feature type="region of interest" description="Disordered" evidence="1">
    <location>
        <begin position="153"/>
        <end position="212"/>
    </location>
</feature>
<keyword evidence="2" id="KW-1133">Transmembrane helix</keyword>
<gene>
    <name evidence="3" type="ORF">Bxe_B0072</name>
</gene>
<dbReference type="PANTHER" id="PTHR38588:SF1">
    <property type="entry name" value="BLL0334 PROTEIN"/>
    <property type="match status" value="1"/>
</dbReference>